<dbReference type="InterPro" id="IPR008011">
    <property type="entry name" value="Complex1_LYR_dom"/>
</dbReference>
<accession>A0A7S2XK87</accession>
<evidence type="ECO:0000313" key="3">
    <source>
        <dbReference type="EMBL" id="CAD9812013.1"/>
    </source>
</evidence>
<feature type="region of interest" description="Disordered" evidence="1">
    <location>
        <begin position="123"/>
        <end position="156"/>
    </location>
</feature>
<evidence type="ECO:0000259" key="2">
    <source>
        <dbReference type="Pfam" id="PF05347"/>
    </source>
</evidence>
<organism evidence="3">
    <name type="scientific">Attheya septentrionalis</name>
    <dbReference type="NCBI Taxonomy" id="420275"/>
    <lineage>
        <taxon>Eukaryota</taxon>
        <taxon>Sar</taxon>
        <taxon>Stramenopiles</taxon>
        <taxon>Ochrophyta</taxon>
        <taxon>Bacillariophyta</taxon>
        <taxon>Coscinodiscophyceae</taxon>
        <taxon>Chaetocerotophycidae</taxon>
        <taxon>Chaetocerotales</taxon>
        <taxon>Attheyaceae</taxon>
        <taxon>Attheya</taxon>
    </lineage>
</organism>
<name>A0A7S2XK87_9STRA</name>
<protein>
    <recommendedName>
        <fullName evidence="2">Complex 1 LYR protein domain-containing protein</fullName>
    </recommendedName>
</protein>
<proteinExistence type="predicted"/>
<evidence type="ECO:0000256" key="1">
    <source>
        <dbReference type="SAM" id="MobiDB-lite"/>
    </source>
</evidence>
<feature type="domain" description="Complex 1 LYR protein" evidence="2">
    <location>
        <begin position="58"/>
        <end position="113"/>
    </location>
</feature>
<dbReference type="EMBL" id="HBHQ01005751">
    <property type="protein sequence ID" value="CAD9812013.1"/>
    <property type="molecule type" value="Transcribed_RNA"/>
</dbReference>
<gene>
    <name evidence="3" type="ORF">ASEP1449_LOCUS3838</name>
</gene>
<reference evidence="3" key="1">
    <citation type="submission" date="2021-01" db="EMBL/GenBank/DDBJ databases">
        <authorList>
            <person name="Corre E."/>
            <person name="Pelletier E."/>
            <person name="Niang G."/>
            <person name="Scheremetjew M."/>
            <person name="Finn R."/>
            <person name="Kale V."/>
            <person name="Holt S."/>
            <person name="Cochrane G."/>
            <person name="Meng A."/>
            <person name="Brown T."/>
            <person name="Cohen L."/>
        </authorList>
    </citation>
    <scope>NUCLEOTIDE SEQUENCE</scope>
    <source>
        <strain evidence="3">CCMP2084</strain>
    </source>
</reference>
<dbReference type="Pfam" id="PF05347">
    <property type="entry name" value="Complex1_LYR"/>
    <property type="match status" value="1"/>
</dbReference>
<sequence>MAFRMIHRGLLMAPAKPTTQPSFPSRTRSRTRRSVVVERSQKLPQVPSLKEFLHRTTVVRQYRAFLRAVAVIPDTPWRIQAQTEVRTTFRRNATETDRMALKMTVADGARRLQQVRSMVGYKNPQTESDEDSWLNIKDEEDPRGRVGVQWPWSRND</sequence>
<dbReference type="AlphaFoldDB" id="A0A7S2XK87"/>